<comment type="caution">
    <text evidence="2">The sequence shown here is derived from an EMBL/GenBank/DDBJ whole genome shotgun (WGS) entry which is preliminary data.</text>
</comment>
<feature type="transmembrane region" description="Helical" evidence="1">
    <location>
        <begin position="6"/>
        <end position="25"/>
    </location>
</feature>
<dbReference type="Proteomes" id="UP000194606">
    <property type="component" value="Unassembled WGS sequence"/>
</dbReference>
<reference evidence="2 3" key="1">
    <citation type="submission" date="2017-02" db="EMBL/GenBank/DDBJ databases">
        <authorList>
            <person name="Peterson S.W."/>
        </authorList>
    </citation>
    <scope>NUCLEOTIDE SEQUENCE [LARGE SCALE GENOMIC DNA]</scope>
    <source>
        <strain evidence="2">159469</strain>
    </source>
</reference>
<evidence type="ECO:0008006" key="4">
    <source>
        <dbReference type="Google" id="ProtNLM"/>
    </source>
</evidence>
<proteinExistence type="predicted"/>
<evidence type="ECO:0000256" key="1">
    <source>
        <dbReference type="SAM" id="Phobius"/>
    </source>
</evidence>
<sequence length="203" mass="22752">MLRKRIIIILSLIVITLGVAVTIIFRMNMDHQKVMTSKSSSSSTLQSSKEVSLDGPETIKYDNAAHKVIGDKEIIQVQNWEISKDSSGQPVLNVKVSFENKTSQTLYMQELVKDKIRIGQFRGEVPGRMDINPSSVADVVIDPNQKAEATISAHPIFDVPFDMEDMSKNQFVFQVIAHPDKSEYKEQPIEGLKLGFNKDGENT</sequence>
<evidence type="ECO:0000313" key="3">
    <source>
        <dbReference type="Proteomes" id="UP000194606"/>
    </source>
</evidence>
<evidence type="ECO:0000313" key="2">
    <source>
        <dbReference type="EMBL" id="OUK05189.1"/>
    </source>
</evidence>
<keyword evidence="1" id="KW-0472">Membrane</keyword>
<dbReference type="AlphaFoldDB" id="A0A252CFR3"/>
<accession>A0A252CFR3</accession>
<name>A0A252CFR3_9LACT</name>
<organism evidence="2 3">
    <name type="scientific">Lactococcus petauri</name>
    <dbReference type="NCBI Taxonomy" id="1940789"/>
    <lineage>
        <taxon>Bacteria</taxon>
        <taxon>Bacillati</taxon>
        <taxon>Bacillota</taxon>
        <taxon>Bacilli</taxon>
        <taxon>Lactobacillales</taxon>
        <taxon>Streptococcaceae</taxon>
        <taxon>Lactococcus</taxon>
    </lineage>
</organism>
<dbReference type="RefSeq" id="WP_086581906.1">
    <property type="nucleotide sequence ID" value="NZ_MUIZ01000001.1"/>
</dbReference>
<dbReference type="EMBL" id="MUIZ01000001">
    <property type="protein sequence ID" value="OUK05189.1"/>
    <property type="molecule type" value="Genomic_DNA"/>
</dbReference>
<keyword evidence="1" id="KW-0812">Transmembrane</keyword>
<gene>
    <name evidence="2" type="ORF">BZZ03_00265</name>
</gene>
<keyword evidence="1" id="KW-1133">Transmembrane helix</keyword>
<protein>
    <recommendedName>
        <fullName evidence="4">DUF5067 domain-containing protein</fullName>
    </recommendedName>
</protein>